<evidence type="ECO:0000259" key="1">
    <source>
        <dbReference type="Pfam" id="PF00156"/>
    </source>
</evidence>
<dbReference type="OrthoDB" id="9810066at2"/>
<evidence type="ECO:0000313" key="3">
    <source>
        <dbReference type="Proteomes" id="UP000243799"/>
    </source>
</evidence>
<name>A0A1I0XJW9_9PSEU</name>
<reference evidence="3" key="1">
    <citation type="submission" date="2016-10" db="EMBL/GenBank/DDBJ databases">
        <authorList>
            <person name="Varghese N."/>
            <person name="Submissions S."/>
        </authorList>
    </citation>
    <scope>NUCLEOTIDE SEQUENCE [LARGE SCALE GENOMIC DNA]</scope>
    <source>
        <strain evidence="3">CGMCC 4.3568</strain>
    </source>
</reference>
<dbReference type="Gene3D" id="3.30.1310.20">
    <property type="entry name" value="PRTase-like"/>
    <property type="match status" value="1"/>
</dbReference>
<dbReference type="RefSeq" id="WP_091671382.1">
    <property type="nucleotide sequence ID" value="NZ_FOKG01000003.1"/>
</dbReference>
<dbReference type="GO" id="GO:0016757">
    <property type="term" value="F:glycosyltransferase activity"/>
    <property type="evidence" value="ECO:0007669"/>
    <property type="project" value="UniProtKB-KW"/>
</dbReference>
<gene>
    <name evidence="2" type="ORF">SAMN05216266_103238</name>
</gene>
<protein>
    <submittedName>
        <fullName evidence="2">Predicted phosphoribosyltransferase</fullName>
    </submittedName>
</protein>
<keyword evidence="3" id="KW-1185">Reference proteome</keyword>
<evidence type="ECO:0000313" key="2">
    <source>
        <dbReference type="EMBL" id="SFB00726.1"/>
    </source>
</evidence>
<dbReference type="Gene3D" id="3.40.50.2020">
    <property type="match status" value="1"/>
</dbReference>
<dbReference type="AlphaFoldDB" id="A0A1I0XJW9"/>
<dbReference type="EMBL" id="FOKG01000003">
    <property type="protein sequence ID" value="SFB00726.1"/>
    <property type="molecule type" value="Genomic_DNA"/>
</dbReference>
<dbReference type="CDD" id="cd06223">
    <property type="entry name" value="PRTases_typeI"/>
    <property type="match status" value="1"/>
</dbReference>
<keyword evidence="2" id="KW-0328">Glycosyltransferase</keyword>
<dbReference type="Proteomes" id="UP000243799">
    <property type="component" value="Unassembled WGS sequence"/>
</dbReference>
<sequence>MTRTTSRGPVFADRREAGRDLAEVLLHRQWSQPLVLGLARGGVPVAAEIAHRLGAALDVVVARKIGAPGRPELGVGAVTADGPATYDDVLLAKLGLTRQQLFDICEREQAEARRRESVYHADRSPEPREERDVILVDDGLATGATATAALRALREQQPATLTLAVPVSSSQAAAAVHDEADEVICLSQPHDFRAVGQWYGDFSQTTDEEVLAALGKTGTR</sequence>
<accession>A0A1I0XJW9</accession>
<organism evidence="2 3">
    <name type="scientific">Amycolatopsis marina</name>
    <dbReference type="NCBI Taxonomy" id="490629"/>
    <lineage>
        <taxon>Bacteria</taxon>
        <taxon>Bacillati</taxon>
        <taxon>Actinomycetota</taxon>
        <taxon>Actinomycetes</taxon>
        <taxon>Pseudonocardiales</taxon>
        <taxon>Pseudonocardiaceae</taxon>
        <taxon>Amycolatopsis</taxon>
    </lineage>
</organism>
<dbReference type="InterPro" id="IPR029057">
    <property type="entry name" value="PRTase-like"/>
</dbReference>
<feature type="domain" description="Phosphoribosyltransferase" evidence="1">
    <location>
        <begin position="21"/>
        <end position="189"/>
    </location>
</feature>
<proteinExistence type="predicted"/>
<dbReference type="Pfam" id="PF00156">
    <property type="entry name" value="Pribosyltran"/>
    <property type="match status" value="1"/>
</dbReference>
<dbReference type="STRING" id="490629.SAMN05216266_103238"/>
<dbReference type="SUPFAM" id="SSF53271">
    <property type="entry name" value="PRTase-like"/>
    <property type="match status" value="1"/>
</dbReference>
<keyword evidence="2" id="KW-0808">Transferase</keyword>
<dbReference type="InterPro" id="IPR000836">
    <property type="entry name" value="PRTase_dom"/>
</dbReference>